<comment type="caution">
    <text evidence="1">The sequence shown here is derived from an EMBL/GenBank/DDBJ whole genome shotgun (WGS) entry which is preliminary data.</text>
</comment>
<protein>
    <submittedName>
        <fullName evidence="1">ABC transporter ATP-binding protein</fullName>
    </submittedName>
</protein>
<proteinExistence type="predicted"/>
<dbReference type="SUPFAM" id="SSF82784">
    <property type="entry name" value="OsmC-like"/>
    <property type="match status" value="1"/>
</dbReference>
<sequence>MAELRVRTRDVGATAVLERGGQPVVTSHTGGVLNVAHAVSEQGFAPLDLLYASLSACLVLSAKMAASRLGVADKLEAVQAHVTGDKAKDGLSRVDRFHIAFTITGDIDDATKHAIIEAAENEICTVSNTLRGDPAFTTTLQD</sequence>
<keyword evidence="2" id="KW-1185">Reference proteome</keyword>
<organism evidence="1 2">
    <name type="scientific">Phyllobacterium myrsinacearum</name>
    <dbReference type="NCBI Taxonomy" id="28101"/>
    <lineage>
        <taxon>Bacteria</taxon>
        <taxon>Pseudomonadati</taxon>
        <taxon>Pseudomonadota</taxon>
        <taxon>Alphaproteobacteria</taxon>
        <taxon>Hyphomicrobiales</taxon>
        <taxon>Phyllobacteriaceae</taxon>
        <taxon>Phyllobacterium</taxon>
    </lineage>
</organism>
<dbReference type="Pfam" id="PF02566">
    <property type="entry name" value="OsmC"/>
    <property type="match status" value="1"/>
</dbReference>
<keyword evidence="1" id="KW-0067">ATP-binding</keyword>
<dbReference type="RefSeq" id="WP_105734219.1">
    <property type="nucleotide sequence ID" value="NZ_PVBT01000003.1"/>
</dbReference>
<dbReference type="InterPro" id="IPR003718">
    <property type="entry name" value="OsmC/Ohr_fam"/>
</dbReference>
<gene>
    <name evidence="1" type="ORF">C5750_12525</name>
</gene>
<keyword evidence="1" id="KW-0547">Nucleotide-binding</keyword>
<dbReference type="AlphaFoldDB" id="A0A2S9JJE9"/>
<dbReference type="Gene3D" id="3.30.300.20">
    <property type="match status" value="1"/>
</dbReference>
<reference evidence="1 2" key="1">
    <citation type="submission" date="2018-02" db="EMBL/GenBank/DDBJ databases">
        <title>The draft genome of Phyllobacterium myrsinacearum DSM5892.</title>
        <authorList>
            <person name="Li L."/>
            <person name="Liu L."/>
            <person name="Zhang X."/>
            <person name="Wang T."/>
        </authorList>
    </citation>
    <scope>NUCLEOTIDE SEQUENCE [LARGE SCALE GENOMIC DNA]</scope>
    <source>
        <strain evidence="1 2">DSM 5892</strain>
    </source>
</reference>
<evidence type="ECO:0000313" key="2">
    <source>
        <dbReference type="Proteomes" id="UP000238563"/>
    </source>
</evidence>
<dbReference type="EMBL" id="PVBT01000003">
    <property type="protein sequence ID" value="PRD53212.1"/>
    <property type="molecule type" value="Genomic_DNA"/>
</dbReference>
<dbReference type="InterPro" id="IPR036102">
    <property type="entry name" value="OsmC/Ohrsf"/>
</dbReference>
<evidence type="ECO:0000313" key="1">
    <source>
        <dbReference type="EMBL" id="PRD53212.1"/>
    </source>
</evidence>
<name>A0A2S9JJE9_9HYPH</name>
<accession>A0A2S9JJE9</accession>
<dbReference type="OrthoDB" id="8277427at2"/>
<dbReference type="Proteomes" id="UP000238563">
    <property type="component" value="Unassembled WGS sequence"/>
</dbReference>
<dbReference type="InterPro" id="IPR015946">
    <property type="entry name" value="KH_dom-like_a/b"/>
</dbReference>
<dbReference type="GO" id="GO:0005524">
    <property type="term" value="F:ATP binding"/>
    <property type="evidence" value="ECO:0007669"/>
    <property type="project" value="UniProtKB-KW"/>
</dbReference>